<evidence type="ECO:0000313" key="1">
    <source>
        <dbReference type="EMBL" id="CAF5098239.1"/>
    </source>
</evidence>
<comment type="caution">
    <text evidence="1">The sequence shown here is derived from an EMBL/GenBank/DDBJ whole genome shotgun (WGS) entry which is preliminary data.</text>
</comment>
<protein>
    <submittedName>
        <fullName evidence="1">Uncharacterized protein</fullName>
    </submittedName>
</protein>
<reference evidence="1" key="1">
    <citation type="submission" date="2021-02" db="EMBL/GenBank/DDBJ databases">
        <authorList>
            <person name="Nowell W R."/>
        </authorList>
    </citation>
    <scope>NUCLEOTIDE SEQUENCE</scope>
</reference>
<dbReference type="SUPFAM" id="SSF48371">
    <property type="entry name" value="ARM repeat"/>
    <property type="match status" value="1"/>
</dbReference>
<dbReference type="PANTHER" id="PTHR21704">
    <property type="entry name" value="NIPPED-B-LIKE PROTEIN DELANGIN SCC2-RELATED"/>
    <property type="match status" value="1"/>
</dbReference>
<organism evidence="1 2">
    <name type="scientific">Rotaria magnacalcarata</name>
    <dbReference type="NCBI Taxonomy" id="392030"/>
    <lineage>
        <taxon>Eukaryota</taxon>
        <taxon>Metazoa</taxon>
        <taxon>Spiralia</taxon>
        <taxon>Gnathifera</taxon>
        <taxon>Rotifera</taxon>
        <taxon>Eurotatoria</taxon>
        <taxon>Bdelloidea</taxon>
        <taxon>Philodinida</taxon>
        <taxon>Philodinidae</taxon>
        <taxon>Rotaria</taxon>
    </lineage>
</organism>
<dbReference type="PANTHER" id="PTHR21704:SF18">
    <property type="entry name" value="NIPPED-B-LIKE PROTEIN"/>
    <property type="match status" value="1"/>
</dbReference>
<dbReference type="Gene3D" id="1.25.10.10">
    <property type="entry name" value="Leucine-rich Repeat Variant"/>
    <property type="match status" value="1"/>
</dbReference>
<evidence type="ECO:0000313" key="2">
    <source>
        <dbReference type="Proteomes" id="UP000681967"/>
    </source>
</evidence>
<feature type="non-terminal residue" evidence="1">
    <location>
        <position position="1"/>
    </location>
</feature>
<dbReference type="InterPro" id="IPR011989">
    <property type="entry name" value="ARM-like"/>
</dbReference>
<dbReference type="GO" id="GO:0010468">
    <property type="term" value="P:regulation of gene expression"/>
    <property type="evidence" value="ECO:0007669"/>
    <property type="project" value="InterPro"/>
</dbReference>
<dbReference type="GO" id="GO:0071169">
    <property type="term" value="P:establishment of protein localization to chromatin"/>
    <property type="evidence" value="ECO:0007669"/>
    <property type="project" value="TreeGrafter"/>
</dbReference>
<accession>A0A8S3F487</accession>
<dbReference type="InterPro" id="IPR033031">
    <property type="entry name" value="Scc2/Nipped-B"/>
</dbReference>
<dbReference type="GO" id="GO:0003682">
    <property type="term" value="F:chromatin binding"/>
    <property type="evidence" value="ECO:0007669"/>
    <property type="project" value="TreeGrafter"/>
</dbReference>
<dbReference type="AlphaFoldDB" id="A0A8S3F487"/>
<dbReference type="EMBL" id="CAJOBH010237901">
    <property type="protein sequence ID" value="CAF5098239.1"/>
    <property type="molecule type" value="Genomic_DNA"/>
</dbReference>
<dbReference type="GO" id="GO:0140588">
    <property type="term" value="P:chromatin looping"/>
    <property type="evidence" value="ECO:0007669"/>
    <property type="project" value="InterPro"/>
</dbReference>
<dbReference type="Proteomes" id="UP000681967">
    <property type="component" value="Unassembled WGS sequence"/>
</dbReference>
<dbReference type="GO" id="GO:0090694">
    <property type="term" value="C:Scc2-Scc4 cohesin loading complex"/>
    <property type="evidence" value="ECO:0007669"/>
    <property type="project" value="TreeGrafter"/>
</dbReference>
<sequence length="289" mass="33199">VSVRKRVVKIFRDVCLTQPSFSRIPDICSRLLRRIHDEESIRKLVLETFQQLWFSPSRSQQDVRQRVQTIIDVLVDAQKQNYTWLENLVKEFLHTNDKQSIDDKKKVREQRKDVLKAIQDIVDELVESILKIESANDQVSSNKMVATFIALYALGKAKPENVLPHVSTIVEYLNIKCTSYNDNIIVQYVAKILEFTVSTIVEYLNIKCTSYNDNIIVQYVAKILEFTVPLMKSASASIIYSLEGSLTKLLLVSGQLVIHSSIACLSAVIRLSKNTQLVKDVFVRYHCKF</sequence>
<gene>
    <name evidence="1" type="ORF">BYL167_LOCUS64029</name>
</gene>
<dbReference type="InterPro" id="IPR016024">
    <property type="entry name" value="ARM-type_fold"/>
</dbReference>
<dbReference type="GO" id="GO:0034087">
    <property type="term" value="P:establishment of mitotic sister chromatid cohesion"/>
    <property type="evidence" value="ECO:0007669"/>
    <property type="project" value="TreeGrafter"/>
</dbReference>
<name>A0A8S3F487_9BILA</name>
<dbReference type="GO" id="GO:0061775">
    <property type="term" value="F:cohesin loader activity"/>
    <property type="evidence" value="ECO:0007669"/>
    <property type="project" value="InterPro"/>
</dbReference>
<dbReference type="GO" id="GO:1990414">
    <property type="term" value="P:replication-born double-strand break repair via sister chromatid exchange"/>
    <property type="evidence" value="ECO:0007669"/>
    <property type="project" value="TreeGrafter"/>
</dbReference>
<proteinExistence type="predicted"/>